<dbReference type="Proteomes" id="UP000434276">
    <property type="component" value="Unassembled WGS sequence"/>
</dbReference>
<proteinExistence type="predicted"/>
<organism evidence="1 2">
    <name type="scientific">Arabidopsis thaliana</name>
    <name type="common">Mouse-ear cress</name>
    <dbReference type="NCBI Taxonomy" id="3702"/>
    <lineage>
        <taxon>Eukaryota</taxon>
        <taxon>Viridiplantae</taxon>
        <taxon>Streptophyta</taxon>
        <taxon>Embryophyta</taxon>
        <taxon>Tracheophyta</taxon>
        <taxon>Spermatophyta</taxon>
        <taxon>Magnoliopsida</taxon>
        <taxon>eudicotyledons</taxon>
        <taxon>Gunneridae</taxon>
        <taxon>Pentapetalae</taxon>
        <taxon>rosids</taxon>
        <taxon>malvids</taxon>
        <taxon>Brassicales</taxon>
        <taxon>Brassicaceae</taxon>
        <taxon>Camelineae</taxon>
        <taxon>Arabidopsis</taxon>
    </lineage>
</organism>
<evidence type="ECO:0000313" key="2">
    <source>
        <dbReference type="Proteomes" id="UP000434276"/>
    </source>
</evidence>
<sequence>MKQDFGNNLEKLTASDITSNRRRMRSESAKVVIRNGASRKRQRWCVTFAGQDDEHPKGIKRCFTRFVGKPYSLEDLCCVEAPWIGFVGFLTKECIYEKEHQCHDLVFNLVFQ</sequence>
<dbReference type="AlphaFoldDB" id="A0A5S9WXJ7"/>
<gene>
    <name evidence="1" type="ORF">C24_LOCUS7508</name>
</gene>
<dbReference type="OrthoDB" id="1086921at2759"/>
<dbReference type="ExpressionAtlas" id="A0A5S9WXJ7">
    <property type="expression patterns" value="baseline and differential"/>
</dbReference>
<dbReference type="EMBL" id="CACSHJ010000088">
    <property type="protein sequence ID" value="CAA0359306.1"/>
    <property type="molecule type" value="Genomic_DNA"/>
</dbReference>
<evidence type="ECO:0000313" key="1">
    <source>
        <dbReference type="EMBL" id="CAA0359306.1"/>
    </source>
</evidence>
<accession>A0A5S9WXJ7</accession>
<protein>
    <submittedName>
        <fullName evidence="1">Uncharacterized protein</fullName>
    </submittedName>
</protein>
<name>A0A5S9WXJ7_ARATH</name>
<reference evidence="1 2" key="1">
    <citation type="submission" date="2019-12" db="EMBL/GenBank/DDBJ databases">
        <authorList>
            <person name="Jiao W.-B."/>
            <person name="Schneeberger K."/>
        </authorList>
    </citation>
    <scope>NUCLEOTIDE SEQUENCE [LARGE SCALE GENOMIC DNA]</scope>
    <source>
        <strain evidence="2">cv. C24</strain>
    </source>
</reference>